<dbReference type="PANTHER" id="PTHR33560:SF2">
    <property type="entry name" value="PROTEIN FAM227B"/>
    <property type="match status" value="1"/>
</dbReference>
<comment type="similarity">
    <text evidence="1">Belongs to the FAM227 family.</text>
</comment>
<dbReference type="EMBL" id="JBJQND010000009">
    <property type="protein sequence ID" value="KAL3866977.1"/>
    <property type="molecule type" value="Genomic_DNA"/>
</dbReference>
<dbReference type="Proteomes" id="UP001634394">
    <property type="component" value="Unassembled WGS sequence"/>
</dbReference>
<evidence type="ECO:0000256" key="2">
    <source>
        <dbReference type="SAM" id="MobiDB-lite"/>
    </source>
</evidence>
<organism evidence="3 4">
    <name type="scientific">Sinanodonta woodiana</name>
    <name type="common">Chinese pond mussel</name>
    <name type="synonym">Anodonta woodiana</name>
    <dbReference type="NCBI Taxonomy" id="1069815"/>
    <lineage>
        <taxon>Eukaryota</taxon>
        <taxon>Metazoa</taxon>
        <taxon>Spiralia</taxon>
        <taxon>Lophotrochozoa</taxon>
        <taxon>Mollusca</taxon>
        <taxon>Bivalvia</taxon>
        <taxon>Autobranchia</taxon>
        <taxon>Heteroconchia</taxon>
        <taxon>Palaeoheterodonta</taxon>
        <taxon>Unionida</taxon>
        <taxon>Unionoidea</taxon>
        <taxon>Unionidae</taxon>
        <taxon>Unioninae</taxon>
        <taxon>Sinanodonta</taxon>
    </lineage>
</organism>
<evidence type="ECO:0000313" key="3">
    <source>
        <dbReference type="EMBL" id="KAL3866977.1"/>
    </source>
</evidence>
<dbReference type="InterPro" id="IPR029417">
    <property type="entry name" value="FAM227"/>
</dbReference>
<reference evidence="3 4" key="1">
    <citation type="submission" date="2024-11" db="EMBL/GenBank/DDBJ databases">
        <title>Chromosome-level genome assembly of the freshwater bivalve Anodonta woodiana.</title>
        <authorList>
            <person name="Chen X."/>
        </authorList>
    </citation>
    <scope>NUCLEOTIDE SEQUENCE [LARGE SCALE GENOMIC DNA]</scope>
    <source>
        <strain evidence="3">MN2024</strain>
        <tissue evidence="3">Gills</tissue>
    </source>
</reference>
<accession>A0ABD3W2J6</accession>
<sequence length="591" mass="68367">MENQPDLDPRVAAFYAKLQEEQGTKEKQPEKEDKVKVPKSLEDFVKIEQLEEWPQRLTSEGPLDIQSEGLLLGTEEDILHLLRDAAPLGLHMMEDLENRLTSLEEMLNKYAQQIVTEDKRVSRLHDRLFFSPSRTFMTEVSESDAVKSHHSSRGHKSLDFVDSLNETKKKSIDYCTFPGFRHGELIELPCQLEAPPILHRITKAQDFNPGFKKFWKKLFLSEASVAVMQDSFWWFFLEKFDKQNDGDKHLLYDRIADSFVALFTSINRDVKDKFLSVYPDCLAQAIFAAFYEAFPESRSKFDDNFRQEVVNNVSEWISGLKPVPGTYKYWRIKRLQAKAPRGQEKEASKTVEQMMHAAALHKDMNYSLDIESFEKLVDRLGTEHVTIGQTPQMLSREMTRMTNASLGTPTFPGTTKSQSRLTTTGIPHRKSVESHQIGPGPEYERVKFNTAGRSPLISHYLHMRQLRDYHQPGQKVRRTEIVKLPPPGPTYRQLIQNTLAMSDALNKEYQKICEQTDQDIIDLEKRQININREFNALTKELAFTKNPVDLKILSDRVIGIKDRDKAEPQLLDHDAQDDITMEIEKNQDDQY</sequence>
<evidence type="ECO:0000313" key="4">
    <source>
        <dbReference type="Proteomes" id="UP001634394"/>
    </source>
</evidence>
<gene>
    <name evidence="3" type="ORF">ACJMK2_044220</name>
</gene>
<dbReference type="Pfam" id="PF14922">
    <property type="entry name" value="FWWh"/>
    <property type="match status" value="1"/>
</dbReference>
<feature type="region of interest" description="Disordered" evidence="2">
    <location>
        <begin position="404"/>
        <end position="423"/>
    </location>
</feature>
<dbReference type="PANTHER" id="PTHR33560">
    <property type="entry name" value="PROTEIN FAM227B"/>
    <property type="match status" value="1"/>
</dbReference>
<comment type="caution">
    <text evidence="3">The sequence shown here is derived from an EMBL/GenBank/DDBJ whole genome shotgun (WGS) entry which is preliminary data.</text>
</comment>
<protein>
    <recommendedName>
        <fullName evidence="5">Protein FAM227B</fullName>
    </recommendedName>
</protein>
<feature type="region of interest" description="Disordered" evidence="2">
    <location>
        <begin position="569"/>
        <end position="591"/>
    </location>
</feature>
<evidence type="ECO:0000256" key="1">
    <source>
        <dbReference type="ARBA" id="ARBA00008666"/>
    </source>
</evidence>
<name>A0ABD3W2J6_SINWO</name>
<proteinExistence type="inferred from homology"/>
<keyword evidence="4" id="KW-1185">Reference proteome</keyword>
<dbReference type="AlphaFoldDB" id="A0ABD3W2J6"/>
<evidence type="ECO:0008006" key="5">
    <source>
        <dbReference type="Google" id="ProtNLM"/>
    </source>
</evidence>